<feature type="domain" description="N-acetyltransferase" evidence="1">
    <location>
        <begin position="12"/>
        <end position="170"/>
    </location>
</feature>
<name>A0A4U8UHR2_STECR</name>
<dbReference type="OrthoDB" id="249099at2759"/>
<dbReference type="Gene3D" id="3.40.630.30">
    <property type="match status" value="1"/>
</dbReference>
<evidence type="ECO:0000313" key="2">
    <source>
        <dbReference type="EMBL" id="TMS32191.1"/>
    </source>
</evidence>
<dbReference type="PROSITE" id="PS51186">
    <property type="entry name" value="GNAT"/>
    <property type="match status" value="1"/>
</dbReference>
<organism evidence="2 3">
    <name type="scientific">Steinernema carpocapsae</name>
    <name type="common">Entomopathogenic nematode</name>
    <dbReference type="NCBI Taxonomy" id="34508"/>
    <lineage>
        <taxon>Eukaryota</taxon>
        <taxon>Metazoa</taxon>
        <taxon>Ecdysozoa</taxon>
        <taxon>Nematoda</taxon>
        <taxon>Chromadorea</taxon>
        <taxon>Rhabditida</taxon>
        <taxon>Tylenchina</taxon>
        <taxon>Panagrolaimomorpha</taxon>
        <taxon>Strongyloidoidea</taxon>
        <taxon>Steinernematidae</taxon>
        <taxon>Steinernema</taxon>
    </lineage>
</organism>
<reference evidence="2 3" key="1">
    <citation type="journal article" date="2015" name="Genome Biol.">
        <title>Comparative genomics of Steinernema reveals deeply conserved gene regulatory networks.</title>
        <authorList>
            <person name="Dillman A.R."/>
            <person name="Macchietto M."/>
            <person name="Porter C.F."/>
            <person name="Rogers A."/>
            <person name="Williams B."/>
            <person name="Antoshechkin I."/>
            <person name="Lee M.M."/>
            <person name="Goodwin Z."/>
            <person name="Lu X."/>
            <person name="Lewis E.E."/>
            <person name="Goodrich-Blair H."/>
            <person name="Stock S.P."/>
            <person name="Adams B.J."/>
            <person name="Sternberg P.W."/>
            <person name="Mortazavi A."/>
        </authorList>
    </citation>
    <scope>NUCLEOTIDE SEQUENCE [LARGE SCALE GENOMIC DNA]</scope>
    <source>
        <strain evidence="2 3">ALL</strain>
    </source>
</reference>
<protein>
    <recommendedName>
        <fullName evidence="1">N-acetyltransferase domain-containing protein</fullName>
    </recommendedName>
</protein>
<reference evidence="2 3" key="2">
    <citation type="journal article" date="2019" name="G3 (Bethesda)">
        <title>Hybrid Assembly of the Genome of the Entomopathogenic Nematode Steinernema carpocapsae Identifies the X-Chromosome.</title>
        <authorList>
            <person name="Serra L."/>
            <person name="Macchietto M."/>
            <person name="Macias-Munoz A."/>
            <person name="McGill C.J."/>
            <person name="Rodriguez I.M."/>
            <person name="Rodriguez B."/>
            <person name="Murad R."/>
            <person name="Mortazavi A."/>
        </authorList>
    </citation>
    <scope>NUCLEOTIDE SEQUENCE [LARGE SCALE GENOMIC DNA]</scope>
    <source>
        <strain evidence="2 3">ALL</strain>
    </source>
</reference>
<dbReference type="EMBL" id="AZBU02000001">
    <property type="protein sequence ID" value="TMS32191.1"/>
    <property type="molecule type" value="Genomic_DNA"/>
</dbReference>
<proteinExistence type="predicted"/>
<dbReference type="CDD" id="cd04301">
    <property type="entry name" value="NAT_SF"/>
    <property type="match status" value="1"/>
</dbReference>
<dbReference type="GO" id="GO:0016747">
    <property type="term" value="F:acyltransferase activity, transferring groups other than amino-acyl groups"/>
    <property type="evidence" value="ECO:0007669"/>
    <property type="project" value="InterPro"/>
</dbReference>
<dbReference type="SUPFAM" id="SSF55729">
    <property type="entry name" value="Acyl-CoA N-acyltransferases (Nat)"/>
    <property type="match status" value="1"/>
</dbReference>
<dbReference type="InterPro" id="IPR000182">
    <property type="entry name" value="GNAT_dom"/>
</dbReference>
<gene>
    <name evidence="2" type="ORF">L596_000066</name>
</gene>
<sequence length="170" mass="19161">MSSTTPEANSDFQYRPLSANDLGKYKSLLSNEFPSGYIGIVFKDITCNTTDTYYHIGAFANNQLIGYVVCVVNYIAVRSYTDLENGISAQTGKKLSYVPIVVVDPTYRRKGVGKQLMKTLLDKMETTVFLHAPADSLPTQKFFEQLGFSARATIRRYFYNSEDALVYVRD</sequence>
<evidence type="ECO:0000313" key="3">
    <source>
        <dbReference type="Proteomes" id="UP000298663"/>
    </source>
</evidence>
<dbReference type="InterPro" id="IPR016181">
    <property type="entry name" value="Acyl_CoA_acyltransferase"/>
</dbReference>
<dbReference type="AlphaFoldDB" id="A0A4U8UHR2"/>
<dbReference type="Pfam" id="PF00583">
    <property type="entry name" value="Acetyltransf_1"/>
    <property type="match status" value="1"/>
</dbReference>
<keyword evidence="3" id="KW-1185">Reference proteome</keyword>
<dbReference type="Proteomes" id="UP000298663">
    <property type="component" value="Chromosome X"/>
</dbReference>
<accession>A0A4U8UHR2</accession>
<comment type="caution">
    <text evidence="2">The sequence shown here is derived from an EMBL/GenBank/DDBJ whole genome shotgun (WGS) entry which is preliminary data.</text>
</comment>
<evidence type="ECO:0000259" key="1">
    <source>
        <dbReference type="PROSITE" id="PS51186"/>
    </source>
</evidence>
<dbReference type="EMBL" id="CM016762">
    <property type="protein sequence ID" value="TMS32191.1"/>
    <property type="molecule type" value="Genomic_DNA"/>
</dbReference>